<dbReference type="Pfam" id="PF00005">
    <property type="entry name" value="ABC_tran"/>
    <property type="match status" value="2"/>
</dbReference>
<name>A0A518ER21_9BACT</name>
<evidence type="ECO:0000256" key="2">
    <source>
        <dbReference type="ARBA" id="ARBA00022490"/>
    </source>
</evidence>
<evidence type="ECO:0000256" key="5">
    <source>
        <dbReference type="ARBA" id="ARBA00022737"/>
    </source>
</evidence>
<evidence type="ECO:0000256" key="8">
    <source>
        <dbReference type="ARBA" id="ARBA00022840"/>
    </source>
</evidence>
<keyword evidence="12" id="KW-0175">Coiled coil</keyword>
<dbReference type="PROSITE" id="PS00211">
    <property type="entry name" value="ABC_TRANSPORTER_1"/>
    <property type="match status" value="2"/>
</dbReference>
<keyword evidence="6" id="KW-0547">Nucleotide-binding</keyword>
<feature type="compositionally biased region" description="Low complexity" evidence="13">
    <location>
        <begin position="560"/>
        <end position="570"/>
    </location>
</feature>
<dbReference type="PROSITE" id="PS50893">
    <property type="entry name" value="ABC_TRANSPORTER_2"/>
    <property type="match status" value="2"/>
</dbReference>
<feature type="region of interest" description="Disordered" evidence="13">
    <location>
        <begin position="549"/>
        <end position="576"/>
    </location>
</feature>
<accession>A0A518ER21</accession>
<sequence>MLCAMTLISLEGGSKGFNDRTLFSGANFELGEGERVGLVGRNGCGKSSLLKILAGAEVPDEGVVTVKKGHRVGYLEQEPALDPTRRIREVVRDGLTGRAETLAAIDEVHTKMATAEGDALERLLTRLENLERELESRGGHDVEHRIEATLDALDIRDPEALAGSLSGGERRRVALCQLLVGRPDVLLLDEPTNHLDAFVTDWLEDWFLETKSPLVLVTHDRYLLERVVDRIVEIDGGALHSYAGGYSDYLEARAERISAENRLEATRLTLLRRETAWIRRGPPARTTKSKARIQRYDELVDAAPDISPANLEFMIPPGPRLGTRVVTMKGISKAYGDREIIHSLDLEMTPGMRLGVIGPNGAGKSTFVKIVTGMLQPDAGSREIGETVRFMGIDQERVDIDPNATVMENVAGKQDVVRVGDKTVRIESFLDKFGFDARMRTSPVKTLSGGERNRVLLARLLLADGNMLVLDEPTNDLDLATLRALEEALSVFPGAAIVVSHDRWFLDRIATHILYVDGKGGTYLHHGDVADLIKRIAAEREQDRLAAVRQRKGGSEKAEPAAAPAATAAAKPKKARLTPWQEKELAQIEGKIAAQEAVVAELDVKLASGDLYKVGTDPNLAKSLQKERDAAQATLDATYARWEELEGLRE</sequence>
<organism evidence="15 16">
    <name type="scientific">Saltatorellus ferox</name>
    <dbReference type="NCBI Taxonomy" id="2528018"/>
    <lineage>
        <taxon>Bacteria</taxon>
        <taxon>Pseudomonadati</taxon>
        <taxon>Planctomycetota</taxon>
        <taxon>Planctomycetia</taxon>
        <taxon>Planctomycetia incertae sedis</taxon>
        <taxon>Saltatorellus</taxon>
    </lineage>
</organism>
<dbReference type="PANTHER" id="PTHR42855:SF1">
    <property type="entry name" value="ABC TRANSPORTER DOMAIN-CONTAINING PROTEIN"/>
    <property type="match status" value="1"/>
</dbReference>
<evidence type="ECO:0000256" key="11">
    <source>
        <dbReference type="ARBA" id="ARBA00022917"/>
    </source>
</evidence>
<dbReference type="GO" id="GO:0000049">
    <property type="term" value="F:tRNA binding"/>
    <property type="evidence" value="ECO:0007669"/>
    <property type="project" value="UniProtKB-KW"/>
</dbReference>
<keyword evidence="3" id="KW-0820">tRNA-binding</keyword>
<dbReference type="AlphaFoldDB" id="A0A518ER21"/>
<feature type="domain" description="ABC transporter" evidence="14">
    <location>
        <begin position="8"/>
        <end position="261"/>
    </location>
</feature>
<dbReference type="InterPro" id="IPR037118">
    <property type="entry name" value="Val-tRNA_synth_C_sf"/>
</dbReference>
<keyword evidence="7" id="KW-0378">Hydrolase</keyword>
<evidence type="ECO:0000256" key="1">
    <source>
        <dbReference type="ARBA" id="ARBA00005868"/>
    </source>
</evidence>
<dbReference type="Gene3D" id="1.10.287.380">
    <property type="entry name" value="Valyl-tRNA synthetase, C-terminal domain"/>
    <property type="match status" value="1"/>
</dbReference>
<dbReference type="FunFam" id="3.40.50.300:FF:000183">
    <property type="entry name" value="ABC transporter ATP-binding protein yjjK"/>
    <property type="match status" value="1"/>
</dbReference>
<dbReference type="GO" id="GO:0006417">
    <property type="term" value="P:regulation of translation"/>
    <property type="evidence" value="ECO:0007669"/>
    <property type="project" value="UniProtKB-KW"/>
</dbReference>
<dbReference type="InterPro" id="IPR051309">
    <property type="entry name" value="ABCF_ATPase"/>
</dbReference>
<dbReference type="GO" id="GO:0019843">
    <property type="term" value="F:rRNA binding"/>
    <property type="evidence" value="ECO:0007669"/>
    <property type="project" value="UniProtKB-KW"/>
</dbReference>
<dbReference type="InterPro" id="IPR003439">
    <property type="entry name" value="ABC_transporter-like_ATP-bd"/>
</dbReference>
<dbReference type="GO" id="GO:0005524">
    <property type="term" value="F:ATP binding"/>
    <property type="evidence" value="ECO:0007669"/>
    <property type="project" value="UniProtKB-KW"/>
</dbReference>
<evidence type="ECO:0000256" key="6">
    <source>
        <dbReference type="ARBA" id="ARBA00022741"/>
    </source>
</evidence>
<dbReference type="EMBL" id="CP036434">
    <property type="protein sequence ID" value="QDV06538.1"/>
    <property type="molecule type" value="Genomic_DNA"/>
</dbReference>
<evidence type="ECO:0000256" key="3">
    <source>
        <dbReference type="ARBA" id="ARBA00022555"/>
    </source>
</evidence>
<dbReference type="GO" id="GO:0003677">
    <property type="term" value="F:DNA binding"/>
    <property type="evidence" value="ECO:0007669"/>
    <property type="project" value="InterPro"/>
</dbReference>
<proteinExistence type="inferred from homology"/>
<dbReference type="InterPro" id="IPR027417">
    <property type="entry name" value="P-loop_NTPase"/>
</dbReference>
<dbReference type="Gene3D" id="3.40.50.300">
    <property type="entry name" value="P-loop containing nucleotide triphosphate hydrolases"/>
    <property type="match status" value="2"/>
</dbReference>
<evidence type="ECO:0000313" key="15">
    <source>
        <dbReference type="EMBL" id="QDV06538.1"/>
    </source>
</evidence>
<dbReference type="InterPro" id="IPR003593">
    <property type="entry name" value="AAA+_ATPase"/>
</dbReference>
<feature type="domain" description="ABC transporter" evidence="14">
    <location>
        <begin position="326"/>
        <end position="545"/>
    </location>
</feature>
<dbReference type="GO" id="GO:0016887">
    <property type="term" value="F:ATP hydrolysis activity"/>
    <property type="evidence" value="ECO:0007669"/>
    <property type="project" value="InterPro"/>
</dbReference>
<dbReference type="Pfam" id="PF12848">
    <property type="entry name" value="ABC_tran_Xtn"/>
    <property type="match status" value="1"/>
</dbReference>
<keyword evidence="2" id="KW-0963">Cytoplasm</keyword>
<dbReference type="InterPro" id="IPR017871">
    <property type="entry name" value="ABC_transporter-like_CS"/>
</dbReference>
<dbReference type="CDD" id="cd03221">
    <property type="entry name" value="ABCF_EF-3"/>
    <property type="match status" value="2"/>
</dbReference>
<dbReference type="Pfam" id="PF16326">
    <property type="entry name" value="ABC_tran_CTD"/>
    <property type="match status" value="1"/>
</dbReference>
<keyword evidence="5" id="KW-0677">Repeat</keyword>
<reference evidence="15 16" key="1">
    <citation type="submission" date="2019-02" db="EMBL/GenBank/DDBJ databases">
        <title>Deep-cultivation of Planctomycetes and their phenomic and genomic characterization uncovers novel biology.</title>
        <authorList>
            <person name="Wiegand S."/>
            <person name="Jogler M."/>
            <person name="Boedeker C."/>
            <person name="Pinto D."/>
            <person name="Vollmers J."/>
            <person name="Rivas-Marin E."/>
            <person name="Kohn T."/>
            <person name="Peeters S.H."/>
            <person name="Heuer A."/>
            <person name="Rast P."/>
            <person name="Oberbeckmann S."/>
            <person name="Bunk B."/>
            <person name="Jeske O."/>
            <person name="Meyerdierks A."/>
            <person name="Storesund J.E."/>
            <person name="Kallscheuer N."/>
            <person name="Luecker S."/>
            <person name="Lage O.M."/>
            <person name="Pohl T."/>
            <person name="Merkel B.J."/>
            <person name="Hornburger P."/>
            <person name="Mueller R.-W."/>
            <person name="Bruemmer F."/>
            <person name="Labrenz M."/>
            <person name="Spormann A.M."/>
            <person name="Op den Camp H."/>
            <person name="Overmann J."/>
            <person name="Amann R."/>
            <person name="Jetten M.S.M."/>
            <person name="Mascher T."/>
            <person name="Medema M.H."/>
            <person name="Devos D.P."/>
            <person name="Kaster A.-K."/>
            <person name="Ovreas L."/>
            <person name="Rohde M."/>
            <person name="Galperin M.Y."/>
            <person name="Jogler C."/>
        </authorList>
    </citation>
    <scope>NUCLEOTIDE SEQUENCE [LARGE SCALE GENOMIC DNA]</scope>
    <source>
        <strain evidence="15 16">Poly30</strain>
    </source>
</reference>
<dbReference type="SUPFAM" id="SSF52540">
    <property type="entry name" value="P-loop containing nucleoside triphosphate hydrolases"/>
    <property type="match status" value="2"/>
</dbReference>
<evidence type="ECO:0000256" key="10">
    <source>
        <dbReference type="ARBA" id="ARBA00022884"/>
    </source>
</evidence>
<keyword evidence="16" id="KW-1185">Reference proteome</keyword>
<dbReference type="SMART" id="SM00382">
    <property type="entry name" value="AAA"/>
    <property type="match status" value="2"/>
</dbReference>
<dbReference type="PANTHER" id="PTHR42855">
    <property type="entry name" value="ABC TRANSPORTER ATP-BINDING SUBUNIT"/>
    <property type="match status" value="1"/>
</dbReference>
<dbReference type="Proteomes" id="UP000320390">
    <property type="component" value="Chromosome"/>
</dbReference>
<evidence type="ECO:0000256" key="4">
    <source>
        <dbReference type="ARBA" id="ARBA00022730"/>
    </source>
</evidence>
<gene>
    <name evidence="15" type="ORF">Poly30_20480</name>
</gene>
<keyword evidence="10" id="KW-0694">RNA-binding</keyword>
<dbReference type="FunFam" id="3.40.50.300:FF:000011">
    <property type="entry name" value="Putative ABC transporter ATP-binding component"/>
    <property type="match status" value="1"/>
</dbReference>
<evidence type="ECO:0000256" key="12">
    <source>
        <dbReference type="SAM" id="Coils"/>
    </source>
</evidence>
<feature type="coiled-coil region" evidence="12">
    <location>
        <begin position="113"/>
        <end position="140"/>
    </location>
</feature>
<evidence type="ECO:0000313" key="16">
    <source>
        <dbReference type="Proteomes" id="UP000320390"/>
    </source>
</evidence>
<evidence type="ECO:0000256" key="13">
    <source>
        <dbReference type="SAM" id="MobiDB-lite"/>
    </source>
</evidence>
<protein>
    <submittedName>
        <fullName evidence="15">Putative ABC transporter ATP-binding protein</fullName>
    </submittedName>
</protein>
<keyword evidence="4" id="KW-0699">rRNA-binding</keyword>
<keyword evidence="9" id="KW-0810">Translation regulation</keyword>
<evidence type="ECO:0000256" key="9">
    <source>
        <dbReference type="ARBA" id="ARBA00022845"/>
    </source>
</evidence>
<dbReference type="GO" id="GO:0006412">
    <property type="term" value="P:translation"/>
    <property type="evidence" value="ECO:0007669"/>
    <property type="project" value="UniProtKB-KW"/>
</dbReference>
<dbReference type="InterPro" id="IPR032524">
    <property type="entry name" value="ABC_tran_C"/>
</dbReference>
<comment type="similarity">
    <text evidence="1">Belongs to the ABC transporter superfamily. ABCF family. Translational throttle EttA subfamily.</text>
</comment>
<dbReference type="InterPro" id="IPR032781">
    <property type="entry name" value="ABC_tran_Xtn"/>
</dbReference>
<evidence type="ECO:0000259" key="14">
    <source>
        <dbReference type="PROSITE" id="PS50893"/>
    </source>
</evidence>
<keyword evidence="11" id="KW-0648">Protein biosynthesis</keyword>
<evidence type="ECO:0000256" key="7">
    <source>
        <dbReference type="ARBA" id="ARBA00022801"/>
    </source>
</evidence>
<keyword evidence="8 15" id="KW-0067">ATP-binding</keyword>